<accession>A0ACD5VV05</accession>
<sequence>MATDGAVTGKRSRFDCEELQMSTCKITKAGIGGPLVDFDGNFVGMNFYDMEQTPYLPRVRILELMRCFSAERTDETPDESKFPSWPVPDPEWVYPTRYPEIPRAAEFVFE</sequence>
<dbReference type="Proteomes" id="UP001732700">
    <property type="component" value="Chromosome 3C"/>
</dbReference>
<name>A0ACD5VV05_AVESA</name>
<keyword evidence="2" id="KW-1185">Reference proteome</keyword>
<reference evidence="1" key="1">
    <citation type="submission" date="2021-05" db="EMBL/GenBank/DDBJ databases">
        <authorList>
            <person name="Scholz U."/>
            <person name="Mascher M."/>
            <person name="Fiebig A."/>
        </authorList>
    </citation>
    <scope>NUCLEOTIDE SEQUENCE [LARGE SCALE GENOMIC DNA]</scope>
</reference>
<evidence type="ECO:0000313" key="1">
    <source>
        <dbReference type="EnsemblPlants" id="AVESA.00010b.r2.3CG0502670.1.CDS"/>
    </source>
</evidence>
<evidence type="ECO:0000313" key="2">
    <source>
        <dbReference type="Proteomes" id="UP001732700"/>
    </source>
</evidence>
<proteinExistence type="predicted"/>
<protein>
    <submittedName>
        <fullName evidence="1">Uncharacterized protein</fullName>
    </submittedName>
</protein>
<dbReference type="EnsemblPlants" id="AVESA.00010b.r2.3CG0502670.1">
    <property type="protein sequence ID" value="AVESA.00010b.r2.3CG0502670.1.CDS"/>
    <property type="gene ID" value="AVESA.00010b.r2.3CG0502670"/>
</dbReference>
<organism evidence="1 2">
    <name type="scientific">Avena sativa</name>
    <name type="common">Oat</name>
    <dbReference type="NCBI Taxonomy" id="4498"/>
    <lineage>
        <taxon>Eukaryota</taxon>
        <taxon>Viridiplantae</taxon>
        <taxon>Streptophyta</taxon>
        <taxon>Embryophyta</taxon>
        <taxon>Tracheophyta</taxon>
        <taxon>Spermatophyta</taxon>
        <taxon>Magnoliopsida</taxon>
        <taxon>Liliopsida</taxon>
        <taxon>Poales</taxon>
        <taxon>Poaceae</taxon>
        <taxon>BOP clade</taxon>
        <taxon>Pooideae</taxon>
        <taxon>Poodae</taxon>
        <taxon>Poeae</taxon>
        <taxon>Poeae Chloroplast Group 1 (Aveneae type)</taxon>
        <taxon>Aveninae</taxon>
        <taxon>Avena</taxon>
    </lineage>
</organism>
<reference evidence="1" key="2">
    <citation type="submission" date="2025-09" db="UniProtKB">
        <authorList>
            <consortium name="EnsemblPlants"/>
        </authorList>
    </citation>
    <scope>IDENTIFICATION</scope>
</reference>